<dbReference type="RefSeq" id="WP_068574325.1">
    <property type="nucleotide sequence ID" value="NZ_LSRE01000014.1"/>
</dbReference>
<evidence type="ECO:0000256" key="3">
    <source>
        <dbReference type="PROSITE-ProRule" id="PRU00464"/>
    </source>
</evidence>
<evidence type="ECO:0000313" key="6">
    <source>
        <dbReference type="EMBL" id="KXP03491.1"/>
    </source>
</evidence>
<name>A0A137ZZ70_9ACTN</name>
<reference evidence="6" key="2">
    <citation type="submission" date="2016-02" db="EMBL/GenBank/DDBJ databases">
        <authorList>
            <person name="Teng J.L."/>
            <person name="Yang Y."/>
            <person name="Huang Y."/>
            <person name="Guo F."/>
            <person name="Wei W."/>
            <person name="Chen J.H."/>
            <person name="Wong S.Y."/>
            <person name="Lau S.K."/>
            <person name="Woo P.C."/>
        </authorList>
    </citation>
    <scope>NUCLEOTIDE SEQUENCE</scope>
    <source>
        <strain evidence="6">JCM 15929</strain>
    </source>
</reference>
<evidence type="ECO:0000259" key="4">
    <source>
        <dbReference type="PROSITE" id="PS51084"/>
    </source>
</evidence>
<feature type="domain" description="HIT" evidence="4">
    <location>
        <begin position="5"/>
        <end position="113"/>
    </location>
</feature>
<accession>A0A137ZZ70</accession>
<feature type="short sequence motif" description="Histidine triad motif" evidence="2 3">
    <location>
        <begin position="98"/>
        <end position="102"/>
    </location>
</feature>
<evidence type="ECO:0000256" key="2">
    <source>
        <dbReference type="PIRSR" id="PIRSR601310-3"/>
    </source>
</evidence>
<dbReference type="STRING" id="239498.AXK60_16870"/>
<dbReference type="InterPro" id="IPR036265">
    <property type="entry name" value="HIT-like_sf"/>
</dbReference>
<dbReference type="InterPro" id="IPR001310">
    <property type="entry name" value="Histidine_triad_HIT"/>
</dbReference>
<dbReference type="GO" id="GO:0016787">
    <property type="term" value="F:hydrolase activity"/>
    <property type="evidence" value="ECO:0007669"/>
    <property type="project" value="UniProtKB-KW"/>
</dbReference>
<dbReference type="PROSITE" id="PS00892">
    <property type="entry name" value="HIT_1"/>
    <property type="match status" value="1"/>
</dbReference>
<dbReference type="AlphaFoldDB" id="A0A137ZZ70"/>
<keyword evidence="6" id="KW-0378">Hydrolase</keyword>
<reference evidence="5 8" key="1">
    <citation type="submission" date="2016-02" db="EMBL/GenBank/DDBJ databases">
        <authorList>
            <person name="Teng J.L."/>
            <person name="Tang Y."/>
            <person name="Huang Y."/>
            <person name="Guo F."/>
            <person name="Wei W."/>
            <person name="Chen J.H."/>
            <person name="Wong S.Y."/>
            <person name="Lau S.K."/>
            <person name="Woo P.C."/>
        </authorList>
    </citation>
    <scope>NUCLEOTIDE SEQUENCE [LARGE SCALE GENOMIC DNA]</scope>
    <source>
        <strain evidence="5 8">JCM 13375</strain>
    </source>
</reference>
<dbReference type="PROSITE" id="PS51084">
    <property type="entry name" value="HIT_2"/>
    <property type="match status" value="1"/>
</dbReference>
<reference evidence="7" key="3">
    <citation type="submission" date="2016-02" db="EMBL/GenBank/DDBJ databases">
        <authorList>
            <person name="Wen L."/>
            <person name="He K."/>
            <person name="Yang H."/>
        </authorList>
    </citation>
    <scope>NUCLEOTIDE SEQUENCE [LARGE SCALE GENOMIC DNA]</scope>
    <source>
        <strain evidence="7">JCM 15929</strain>
    </source>
</reference>
<dbReference type="PANTHER" id="PTHR46648:SF1">
    <property type="entry name" value="ADENOSINE 5'-MONOPHOSPHORAMIDASE HNT1"/>
    <property type="match status" value="1"/>
</dbReference>
<evidence type="ECO:0000313" key="8">
    <source>
        <dbReference type="Proteomes" id="UP000070409"/>
    </source>
</evidence>
<keyword evidence="8" id="KW-1185">Reference proteome</keyword>
<sequence>MPECVFCAIVAGDSPAAIVAETDDLLALLDVRPVSTGHTLVVPKVHAARLSELDDALGARMFALGHRLARAAQAGPLHADGTNLVVNDGRAAFQTVDHVHLHVIPRFAGDKRALLGRLLRRRPRTSDGAAALLREGLAD</sequence>
<dbReference type="Gene3D" id="3.30.428.10">
    <property type="entry name" value="HIT-like"/>
    <property type="match status" value="1"/>
</dbReference>
<dbReference type="GO" id="GO:0009117">
    <property type="term" value="P:nucleotide metabolic process"/>
    <property type="evidence" value="ECO:0007669"/>
    <property type="project" value="TreeGrafter"/>
</dbReference>
<dbReference type="InterPro" id="IPR011146">
    <property type="entry name" value="HIT-like"/>
</dbReference>
<dbReference type="OrthoDB" id="9784774at2"/>
<dbReference type="EMBL" id="LSRF01000058">
    <property type="protein sequence ID" value="KXP03491.1"/>
    <property type="molecule type" value="Genomic_DNA"/>
</dbReference>
<evidence type="ECO:0000313" key="7">
    <source>
        <dbReference type="Proteomes" id="UP000070258"/>
    </source>
</evidence>
<proteinExistence type="predicted"/>
<evidence type="ECO:0000313" key="5">
    <source>
        <dbReference type="EMBL" id="KXO98019.1"/>
    </source>
</evidence>
<gene>
    <name evidence="6" type="ORF">AXK60_16870</name>
    <name evidence="5" type="ORF">AXK61_20880</name>
</gene>
<comment type="caution">
    <text evidence="6">The sequence shown here is derived from an EMBL/GenBank/DDBJ whole genome shotgun (WGS) entry which is preliminary data.</text>
</comment>
<evidence type="ECO:0000256" key="1">
    <source>
        <dbReference type="PIRSR" id="PIRSR601310-1"/>
    </source>
</evidence>
<organism evidence="6 7">
    <name type="scientific">Tsukamurella pseudospumae</name>
    <dbReference type="NCBI Taxonomy" id="239498"/>
    <lineage>
        <taxon>Bacteria</taxon>
        <taxon>Bacillati</taxon>
        <taxon>Actinomycetota</taxon>
        <taxon>Actinomycetes</taxon>
        <taxon>Mycobacteriales</taxon>
        <taxon>Tsukamurellaceae</taxon>
        <taxon>Tsukamurella</taxon>
    </lineage>
</organism>
<dbReference type="Proteomes" id="UP000070258">
    <property type="component" value="Unassembled WGS sequence"/>
</dbReference>
<dbReference type="Proteomes" id="UP000070409">
    <property type="component" value="Unassembled WGS sequence"/>
</dbReference>
<dbReference type="SUPFAM" id="SSF54197">
    <property type="entry name" value="HIT-like"/>
    <property type="match status" value="1"/>
</dbReference>
<protein>
    <submittedName>
        <fullName evidence="6">HIT family hydrolase</fullName>
    </submittedName>
</protein>
<dbReference type="Pfam" id="PF01230">
    <property type="entry name" value="HIT"/>
    <property type="match status" value="1"/>
</dbReference>
<dbReference type="InterPro" id="IPR019808">
    <property type="entry name" value="Histidine_triad_CS"/>
</dbReference>
<dbReference type="PRINTS" id="PR00332">
    <property type="entry name" value="HISTRIAD"/>
</dbReference>
<dbReference type="EMBL" id="LSRE01000014">
    <property type="protein sequence ID" value="KXO98019.1"/>
    <property type="molecule type" value="Genomic_DNA"/>
</dbReference>
<dbReference type="PANTHER" id="PTHR46648">
    <property type="entry name" value="HIT FAMILY PROTEIN 1"/>
    <property type="match status" value="1"/>
</dbReference>
<feature type="active site" description="Tele-AMP-histidine intermediate" evidence="1">
    <location>
        <position position="100"/>
    </location>
</feature>